<dbReference type="InterPro" id="IPR014716">
    <property type="entry name" value="Fibrinogen_a/b/g_C_1"/>
</dbReference>
<dbReference type="AlphaFoldDB" id="A0A6P8WJ29"/>
<proteinExistence type="predicted"/>
<dbReference type="Proteomes" id="UP000515160">
    <property type="component" value="Chromosome 2L"/>
</dbReference>
<dbReference type="SUPFAM" id="SSF56496">
    <property type="entry name" value="Fibrinogen C-terminal domain-like"/>
    <property type="match status" value="1"/>
</dbReference>
<dbReference type="InterPro" id="IPR036056">
    <property type="entry name" value="Fibrinogen-like_C"/>
</dbReference>
<feature type="domain" description="Fibrinogen C-terminal" evidence="2">
    <location>
        <begin position="40"/>
        <end position="251"/>
    </location>
</feature>
<dbReference type="CDD" id="cd00087">
    <property type="entry name" value="FReD"/>
    <property type="match status" value="1"/>
</dbReference>
<sequence>MFLSTIYIFFGTILCYVTAQYNETNQIYNFKAEKDQALVDNHEKLYSNCAEATAYSQTSGVYQIYIPQYIEHPFRVACDAKTQGGGWAIILNRMDGSVNFYRKWNTYKNGFGDLDGEFFLGLDKIYALTADYSQELLVILEDFQGKIVFERYEKFAISGEDEEYALNTLGKASGTAGDSLSYNYCQKFATFDRDNANNCAKNRSGAWWYNNCSAANLAGTYNGTDRNCIYWNDFHNVVSLKRATMMIRPRKSS</sequence>
<dbReference type="RefSeq" id="XP_034099283.1">
    <property type="nucleotide sequence ID" value="XM_034243392.2"/>
</dbReference>
<feature type="signal peptide" evidence="1">
    <location>
        <begin position="1"/>
        <end position="19"/>
    </location>
</feature>
<dbReference type="NCBIfam" id="NF040941">
    <property type="entry name" value="GGGWT_bact"/>
    <property type="match status" value="1"/>
</dbReference>
<reference evidence="4" key="1">
    <citation type="submission" date="2025-08" db="UniProtKB">
        <authorList>
            <consortium name="RefSeq"/>
        </authorList>
    </citation>
    <scope>IDENTIFICATION</scope>
    <source>
        <strain evidence="4">15112-1751.03</strain>
        <tissue evidence="4">Whole Adult</tissue>
    </source>
</reference>
<dbReference type="GeneID" id="117564559"/>
<feature type="chain" id="PRO_5027551626" evidence="1">
    <location>
        <begin position="20"/>
        <end position="253"/>
    </location>
</feature>
<evidence type="ECO:0000313" key="3">
    <source>
        <dbReference type="Proteomes" id="UP000515160"/>
    </source>
</evidence>
<dbReference type="InterPro" id="IPR050373">
    <property type="entry name" value="Fibrinogen_C-term_domain"/>
</dbReference>
<evidence type="ECO:0000259" key="2">
    <source>
        <dbReference type="PROSITE" id="PS51406"/>
    </source>
</evidence>
<name>A0A6P8WJ29_DROAB</name>
<dbReference type="PROSITE" id="PS51406">
    <property type="entry name" value="FIBRINOGEN_C_2"/>
    <property type="match status" value="1"/>
</dbReference>
<dbReference type="PANTHER" id="PTHR19143:SF327">
    <property type="entry name" value="FI21813P1-RELATED"/>
    <property type="match status" value="1"/>
</dbReference>
<dbReference type="PANTHER" id="PTHR19143">
    <property type="entry name" value="FIBRINOGEN/TENASCIN/ANGIOPOEITIN"/>
    <property type="match status" value="1"/>
</dbReference>
<gene>
    <name evidence="4" type="primary">LOC117564559</name>
</gene>
<keyword evidence="3" id="KW-1185">Reference proteome</keyword>
<evidence type="ECO:0000256" key="1">
    <source>
        <dbReference type="SAM" id="SignalP"/>
    </source>
</evidence>
<keyword evidence="1" id="KW-0732">Signal</keyword>
<dbReference type="Pfam" id="PF00147">
    <property type="entry name" value="Fibrinogen_C"/>
    <property type="match status" value="1"/>
</dbReference>
<accession>A0A6P8WJ29</accession>
<dbReference type="GO" id="GO:0005615">
    <property type="term" value="C:extracellular space"/>
    <property type="evidence" value="ECO:0007669"/>
    <property type="project" value="TreeGrafter"/>
</dbReference>
<dbReference type="OrthoDB" id="6145874at2759"/>
<protein>
    <submittedName>
        <fullName evidence="4">Angiopoietin-related protein 2-like</fullName>
    </submittedName>
</protein>
<evidence type="ECO:0000313" key="4">
    <source>
        <dbReference type="RefSeq" id="XP_034099283.1"/>
    </source>
</evidence>
<organism evidence="3 4">
    <name type="scientific">Drosophila albomicans</name>
    <name type="common">Fruit fly</name>
    <dbReference type="NCBI Taxonomy" id="7291"/>
    <lineage>
        <taxon>Eukaryota</taxon>
        <taxon>Metazoa</taxon>
        <taxon>Ecdysozoa</taxon>
        <taxon>Arthropoda</taxon>
        <taxon>Hexapoda</taxon>
        <taxon>Insecta</taxon>
        <taxon>Pterygota</taxon>
        <taxon>Neoptera</taxon>
        <taxon>Endopterygota</taxon>
        <taxon>Diptera</taxon>
        <taxon>Brachycera</taxon>
        <taxon>Muscomorpha</taxon>
        <taxon>Ephydroidea</taxon>
        <taxon>Drosophilidae</taxon>
        <taxon>Drosophila</taxon>
    </lineage>
</organism>
<dbReference type="SMART" id="SM00186">
    <property type="entry name" value="FBG"/>
    <property type="match status" value="1"/>
</dbReference>
<dbReference type="InterPro" id="IPR002181">
    <property type="entry name" value="Fibrinogen_a/b/g_C_dom"/>
</dbReference>
<dbReference type="Gene3D" id="3.90.215.10">
    <property type="entry name" value="Gamma Fibrinogen, chain A, domain 1"/>
    <property type="match status" value="1"/>
</dbReference>